<evidence type="ECO:0000313" key="2">
    <source>
        <dbReference type="Proteomes" id="UP000236598"/>
    </source>
</evidence>
<evidence type="ECO:0000313" key="1">
    <source>
        <dbReference type="EMBL" id="PNY65939.1"/>
    </source>
</evidence>
<dbReference type="RefSeq" id="WP_032304157.1">
    <property type="nucleotide sequence ID" value="NZ_CAXUAK010000001.1"/>
</dbReference>
<dbReference type="Proteomes" id="UP000236598">
    <property type="component" value="Unassembled WGS sequence"/>
</dbReference>
<name>A0A2K3TNQ9_ECOLX</name>
<reference evidence="1 2" key="1">
    <citation type="submission" date="2018-01" db="EMBL/GenBank/DDBJ databases">
        <title>Draft Genomic Sequencing Of Potential Extraintestinal Pathogenic Escherichia coli B8S18 Isolated From Retail Chicken Skin.</title>
        <authorList>
            <person name="Xu A."/>
            <person name="Tilman S."/>
            <person name="Wisser-Parker K."/>
            <person name="Sheen S."/>
            <person name="Sommers C."/>
        </authorList>
    </citation>
    <scope>NUCLEOTIDE SEQUENCE [LARGE SCALE GENOMIC DNA]</scope>
    <source>
        <strain evidence="1 2">B8S18Com</strain>
    </source>
</reference>
<sequence length="442" mass="50462">MKGQIITVALILLGHIFLTPAVQAIGFDYYNDHGVMSYGKGYGEDEKIIAQFPKMNRADLRLVTNISRERELVEGYIPTDEISIKNEEYHWVTDGRVILWRGKIVSNPPGTPTVDIASFQAMGRFAVDKYSLYFDGQRTESNSGASRVDLATLKAIEGNSTTLVDSKNLYLSGRRQGSSSNVTVLEKRWWGINPRLMSVNRNLYSNDLLIRSGQNIYLNGVHLTANADSFEIIRWIPHSLLVFRDNKGMHRYPFGQLSGKAIPVDDDVSFEVGESRVRWRKQLTSDRQWSQWIDLPGIEPEQFHLITDNIAQYKDRLYVTKLSTFGEDQLEIIPLDLPDLVIDHSFNRGKQHAYFIHQLRSRKSVQIIPVNGPLTKNDRFAYDDRNVYTWTDTEVRITPSPCPAKTYVREKNVREIHNSDIIIPVTEESCRNAAADGQTLKP</sequence>
<gene>
    <name evidence="1" type="ORF">C2M16_20660</name>
</gene>
<organism evidence="1 2">
    <name type="scientific">Escherichia coli</name>
    <dbReference type="NCBI Taxonomy" id="562"/>
    <lineage>
        <taxon>Bacteria</taxon>
        <taxon>Pseudomonadati</taxon>
        <taxon>Pseudomonadota</taxon>
        <taxon>Gammaproteobacteria</taxon>
        <taxon>Enterobacterales</taxon>
        <taxon>Enterobacteriaceae</taxon>
        <taxon>Escherichia</taxon>
    </lineage>
</organism>
<protein>
    <submittedName>
        <fullName evidence="1">DKNYY family protein</fullName>
    </submittedName>
</protein>
<comment type="caution">
    <text evidence="1">The sequence shown here is derived from an EMBL/GenBank/DDBJ whole genome shotgun (WGS) entry which is preliminary data.</text>
</comment>
<accession>A0A2K3TNQ9</accession>
<proteinExistence type="predicted"/>
<dbReference type="EMBL" id="PPHQ01000019">
    <property type="protein sequence ID" value="PNY65939.1"/>
    <property type="molecule type" value="Genomic_DNA"/>
</dbReference>
<dbReference type="AlphaFoldDB" id="A0A2K3TNQ9"/>